<accession>A0A517R1Z8</accession>
<keyword evidence="2 3" id="KW-0802">TPR repeat</keyword>
<feature type="repeat" description="TPR" evidence="3">
    <location>
        <begin position="110"/>
        <end position="143"/>
    </location>
</feature>
<dbReference type="PANTHER" id="PTHR44858">
    <property type="entry name" value="TETRATRICOPEPTIDE REPEAT PROTEIN 6"/>
    <property type="match status" value="1"/>
</dbReference>
<organism evidence="5 6">
    <name type="scientific">Stratiformator vulcanicus</name>
    <dbReference type="NCBI Taxonomy" id="2527980"/>
    <lineage>
        <taxon>Bacteria</taxon>
        <taxon>Pseudomonadati</taxon>
        <taxon>Planctomycetota</taxon>
        <taxon>Planctomycetia</taxon>
        <taxon>Planctomycetales</taxon>
        <taxon>Planctomycetaceae</taxon>
        <taxon>Stratiformator</taxon>
    </lineage>
</organism>
<dbReference type="PROSITE" id="PS50293">
    <property type="entry name" value="TPR_REGION"/>
    <property type="match status" value="2"/>
</dbReference>
<feature type="repeat" description="TPR" evidence="3">
    <location>
        <begin position="144"/>
        <end position="177"/>
    </location>
</feature>
<dbReference type="Pfam" id="PF13432">
    <property type="entry name" value="TPR_16"/>
    <property type="match status" value="1"/>
</dbReference>
<dbReference type="SMART" id="SM00028">
    <property type="entry name" value="TPR"/>
    <property type="match status" value="4"/>
</dbReference>
<dbReference type="InterPro" id="IPR019734">
    <property type="entry name" value="TPR_rpt"/>
</dbReference>
<sequence length="342" mass="38710">MAEDPTNDDRFKQARRLIRKGKYGPAIELVWLLVAEYPLDADLQESLASAYFMAGDFSAALRHFERVTKLAPHASGKALVNMGAVYNRTGDHRKAVEVLRRGIAREKRSAEGFYNLGFAHRKLGQNAMAINAYKEAVKVNPEFAEAFQNLGNLYLEMKNFQQARMQFERALSIRPDFKKAKNGLAESERESNAARREYSPFGRLVDPAKAKKTSKKNVKEMSSAQRCRDRADLHDLASELEETTRRFTTALRDELEPALYGLERLIGTGRSDESLLKGIEEFHQSAVAARERRGEMKRKVLELWAHEELQNTPSTPAKAEDPDTVDTEEEFGDATPMIIVDD</sequence>
<feature type="repeat" description="TPR" evidence="3">
    <location>
        <begin position="76"/>
        <end position="109"/>
    </location>
</feature>
<evidence type="ECO:0000256" key="2">
    <source>
        <dbReference type="ARBA" id="ARBA00022803"/>
    </source>
</evidence>
<dbReference type="PROSITE" id="PS50005">
    <property type="entry name" value="TPR"/>
    <property type="match status" value="4"/>
</dbReference>
<dbReference type="Gene3D" id="1.25.40.10">
    <property type="entry name" value="Tetratricopeptide repeat domain"/>
    <property type="match status" value="1"/>
</dbReference>
<protein>
    <submittedName>
        <fullName evidence="5">Photosystem I assembly protein Ycf3</fullName>
    </submittedName>
</protein>
<dbReference type="RefSeq" id="WP_310820333.1">
    <property type="nucleotide sequence ID" value="NZ_CP036268.1"/>
</dbReference>
<evidence type="ECO:0000256" key="3">
    <source>
        <dbReference type="PROSITE-ProRule" id="PRU00339"/>
    </source>
</evidence>
<feature type="compositionally biased region" description="Acidic residues" evidence="4">
    <location>
        <begin position="322"/>
        <end position="332"/>
    </location>
</feature>
<keyword evidence="1" id="KW-0677">Repeat</keyword>
<dbReference type="AlphaFoldDB" id="A0A517R1Z8"/>
<dbReference type="Pfam" id="PF13414">
    <property type="entry name" value="TPR_11"/>
    <property type="match status" value="1"/>
</dbReference>
<gene>
    <name evidence="5" type="ORF">Pan189_22920</name>
</gene>
<name>A0A517R1Z8_9PLAN</name>
<dbReference type="InterPro" id="IPR050498">
    <property type="entry name" value="Ycf3"/>
</dbReference>
<dbReference type="Proteomes" id="UP000317318">
    <property type="component" value="Chromosome"/>
</dbReference>
<feature type="repeat" description="TPR" evidence="3">
    <location>
        <begin position="41"/>
        <end position="74"/>
    </location>
</feature>
<reference evidence="5 6" key="1">
    <citation type="submission" date="2019-02" db="EMBL/GenBank/DDBJ databases">
        <title>Deep-cultivation of Planctomycetes and their phenomic and genomic characterization uncovers novel biology.</title>
        <authorList>
            <person name="Wiegand S."/>
            <person name="Jogler M."/>
            <person name="Boedeker C."/>
            <person name="Pinto D."/>
            <person name="Vollmers J."/>
            <person name="Rivas-Marin E."/>
            <person name="Kohn T."/>
            <person name="Peeters S.H."/>
            <person name="Heuer A."/>
            <person name="Rast P."/>
            <person name="Oberbeckmann S."/>
            <person name="Bunk B."/>
            <person name="Jeske O."/>
            <person name="Meyerdierks A."/>
            <person name="Storesund J.E."/>
            <person name="Kallscheuer N."/>
            <person name="Luecker S."/>
            <person name="Lage O.M."/>
            <person name="Pohl T."/>
            <person name="Merkel B.J."/>
            <person name="Hornburger P."/>
            <person name="Mueller R.-W."/>
            <person name="Bruemmer F."/>
            <person name="Labrenz M."/>
            <person name="Spormann A.M."/>
            <person name="Op den Camp H."/>
            <person name="Overmann J."/>
            <person name="Amann R."/>
            <person name="Jetten M.S.M."/>
            <person name="Mascher T."/>
            <person name="Medema M.H."/>
            <person name="Devos D.P."/>
            <person name="Kaster A.-K."/>
            <person name="Ovreas L."/>
            <person name="Rohde M."/>
            <person name="Galperin M.Y."/>
            <person name="Jogler C."/>
        </authorList>
    </citation>
    <scope>NUCLEOTIDE SEQUENCE [LARGE SCALE GENOMIC DNA]</scope>
    <source>
        <strain evidence="5 6">Pan189</strain>
    </source>
</reference>
<dbReference type="EMBL" id="CP036268">
    <property type="protein sequence ID" value="QDT37909.1"/>
    <property type="molecule type" value="Genomic_DNA"/>
</dbReference>
<dbReference type="KEGG" id="svp:Pan189_22920"/>
<evidence type="ECO:0000313" key="5">
    <source>
        <dbReference type="EMBL" id="QDT37909.1"/>
    </source>
</evidence>
<proteinExistence type="predicted"/>
<dbReference type="Pfam" id="PF13176">
    <property type="entry name" value="TPR_7"/>
    <property type="match status" value="1"/>
</dbReference>
<evidence type="ECO:0000313" key="6">
    <source>
        <dbReference type="Proteomes" id="UP000317318"/>
    </source>
</evidence>
<evidence type="ECO:0000256" key="1">
    <source>
        <dbReference type="ARBA" id="ARBA00022737"/>
    </source>
</evidence>
<keyword evidence="6" id="KW-1185">Reference proteome</keyword>
<dbReference type="GO" id="GO:0009279">
    <property type="term" value="C:cell outer membrane"/>
    <property type="evidence" value="ECO:0007669"/>
    <property type="project" value="TreeGrafter"/>
</dbReference>
<feature type="region of interest" description="Disordered" evidence="4">
    <location>
        <begin position="308"/>
        <end position="342"/>
    </location>
</feature>
<dbReference type="GO" id="GO:0046813">
    <property type="term" value="P:receptor-mediated virion attachment to host cell"/>
    <property type="evidence" value="ECO:0007669"/>
    <property type="project" value="TreeGrafter"/>
</dbReference>
<dbReference type="SUPFAM" id="SSF48452">
    <property type="entry name" value="TPR-like"/>
    <property type="match status" value="1"/>
</dbReference>
<dbReference type="PANTHER" id="PTHR44858:SF1">
    <property type="entry name" value="UDP-N-ACETYLGLUCOSAMINE--PEPTIDE N-ACETYLGLUCOSAMINYLTRANSFERASE SPINDLY-RELATED"/>
    <property type="match status" value="1"/>
</dbReference>
<dbReference type="InterPro" id="IPR011990">
    <property type="entry name" value="TPR-like_helical_dom_sf"/>
</dbReference>
<evidence type="ECO:0000256" key="4">
    <source>
        <dbReference type="SAM" id="MobiDB-lite"/>
    </source>
</evidence>